<dbReference type="OrthoDB" id="435754at2759"/>
<dbReference type="Pfam" id="PF00445">
    <property type="entry name" value="Ribonuclease_T2"/>
    <property type="match status" value="1"/>
</dbReference>
<organism evidence="4">
    <name type="scientific">Absidia glauca</name>
    <name type="common">Pin mould</name>
    <dbReference type="NCBI Taxonomy" id="4829"/>
    <lineage>
        <taxon>Eukaryota</taxon>
        <taxon>Fungi</taxon>
        <taxon>Fungi incertae sedis</taxon>
        <taxon>Mucoromycota</taxon>
        <taxon>Mucoromycotina</taxon>
        <taxon>Mucoromycetes</taxon>
        <taxon>Mucorales</taxon>
        <taxon>Cunninghamellaceae</taxon>
        <taxon>Absidia</taxon>
    </lineage>
</organism>
<dbReference type="InterPro" id="IPR001568">
    <property type="entry name" value="RNase_T2-like"/>
</dbReference>
<dbReference type="EMBL" id="LT550136">
    <property type="protein sequence ID" value="SAL95047.1"/>
    <property type="molecule type" value="Genomic_DNA"/>
</dbReference>
<dbReference type="PANTHER" id="PTHR11240">
    <property type="entry name" value="RIBONUCLEASE T2"/>
    <property type="match status" value="1"/>
</dbReference>
<reference evidence="4" key="1">
    <citation type="submission" date="2016-04" db="EMBL/GenBank/DDBJ databases">
        <authorList>
            <person name="Evans L.H."/>
            <person name="Alamgir A."/>
            <person name="Owens N."/>
            <person name="Weber N.D."/>
            <person name="Virtaneva K."/>
            <person name="Barbian K."/>
            <person name="Babar A."/>
            <person name="Rosenke K."/>
        </authorList>
    </citation>
    <scope>NUCLEOTIDE SEQUENCE [LARGE SCALE GENOMIC DNA]</scope>
    <source>
        <strain evidence="4">CBS 101.48</strain>
    </source>
</reference>
<dbReference type="InterPro" id="IPR036430">
    <property type="entry name" value="RNase_T2-like_sf"/>
</dbReference>
<sequence>MIMNAAIRFSSPFFYSSSPLFALLDMKTWILLGALLAGGTLGRQHSFISDQCGSHPAPSCSLSINITSPDSCCMETNAGLFVLSQFWDVYAGFEDRWTIHGLWNNFCNYTFCNDCDDQRAYTNITSILISRQAYKLLQDMNNNWPNPAGHVDEFWSHEWNKHGVCMSTFAPRCYTGQDVFQGMIDFYNTTINLSHKYDIYKALERHGIVPGDSYTTALIQKVIEKEFGMIPDLRCNDKGHLEETWIYFHMKGPVKRMDLVPAHNANATNCNKTLVYPTKYPNDDLLDREV</sequence>
<dbReference type="InterPro" id="IPR033130">
    <property type="entry name" value="RNase_T2_His_AS_2"/>
</dbReference>
<comment type="similarity">
    <text evidence="1 3">Belongs to the RNase T2 family.</text>
</comment>
<dbReference type="GO" id="GO:0006401">
    <property type="term" value="P:RNA catabolic process"/>
    <property type="evidence" value="ECO:0007669"/>
    <property type="project" value="TreeGrafter"/>
</dbReference>
<dbReference type="PANTHER" id="PTHR11240:SF22">
    <property type="entry name" value="RIBONUCLEASE T2"/>
    <property type="match status" value="1"/>
</dbReference>
<dbReference type="GO" id="GO:0033897">
    <property type="term" value="F:ribonuclease T2 activity"/>
    <property type="evidence" value="ECO:0007669"/>
    <property type="project" value="UniProtKB-EC"/>
</dbReference>
<dbReference type="Gene3D" id="3.90.730.10">
    <property type="entry name" value="Ribonuclease T2-like"/>
    <property type="match status" value="1"/>
</dbReference>
<proteinExistence type="inferred from homology"/>
<evidence type="ECO:0000256" key="2">
    <source>
        <dbReference type="ARBA" id="ARBA00012571"/>
    </source>
</evidence>
<dbReference type="GO" id="GO:0005576">
    <property type="term" value="C:extracellular region"/>
    <property type="evidence" value="ECO:0007669"/>
    <property type="project" value="TreeGrafter"/>
</dbReference>
<protein>
    <recommendedName>
        <fullName evidence="2">ribonuclease T2</fullName>
        <ecNumber evidence="2">4.6.1.19</ecNumber>
    </recommendedName>
</protein>
<evidence type="ECO:0000256" key="3">
    <source>
        <dbReference type="RuleBase" id="RU004328"/>
    </source>
</evidence>
<evidence type="ECO:0000313" key="5">
    <source>
        <dbReference type="Proteomes" id="UP000078561"/>
    </source>
</evidence>
<keyword evidence="5" id="KW-1185">Reference proteome</keyword>
<dbReference type="OMA" id="LWEHEYN"/>
<dbReference type="Proteomes" id="UP000078561">
    <property type="component" value="Unassembled WGS sequence"/>
</dbReference>
<dbReference type="GO" id="GO:0003723">
    <property type="term" value="F:RNA binding"/>
    <property type="evidence" value="ECO:0007669"/>
    <property type="project" value="InterPro"/>
</dbReference>
<dbReference type="InParanoid" id="A0A168KNF7"/>
<dbReference type="AlphaFoldDB" id="A0A168KNF7"/>
<evidence type="ECO:0000256" key="1">
    <source>
        <dbReference type="ARBA" id="ARBA00007469"/>
    </source>
</evidence>
<name>A0A168KNF7_ABSGL</name>
<dbReference type="EC" id="4.6.1.19" evidence="2"/>
<evidence type="ECO:0000313" key="4">
    <source>
        <dbReference type="EMBL" id="SAL95047.1"/>
    </source>
</evidence>
<accession>A0A168KNF7</accession>
<dbReference type="SUPFAM" id="SSF55895">
    <property type="entry name" value="Ribonuclease Rh-like"/>
    <property type="match status" value="1"/>
</dbReference>
<gene>
    <name evidence="4" type="primary">ABSGL_00346.1 scaffold 492</name>
</gene>
<dbReference type="PROSITE" id="PS00531">
    <property type="entry name" value="RNASE_T2_2"/>
    <property type="match status" value="1"/>
</dbReference>